<dbReference type="EMBL" id="MAMP01000001">
    <property type="protein sequence ID" value="OES46565.1"/>
    <property type="molecule type" value="Genomic_DNA"/>
</dbReference>
<evidence type="ECO:0000256" key="1">
    <source>
        <dbReference type="SAM" id="Phobius"/>
    </source>
</evidence>
<dbReference type="STRING" id="1714016.BA724_00465"/>
<dbReference type="Pfam" id="PF03703">
    <property type="entry name" value="bPH_2"/>
    <property type="match status" value="3"/>
</dbReference>
<accession>A0A1E7DU73</accession>
<feature type="domain" description="YdbS-like PH" evidence="2">
    <location>
        <begin position="233"/>
        <end position="314"/>
    </location>
</feature>
<dbReference type="Proteomes" id="UP000095658">
    <property type="component" value="Unassembled WGS sequence"/>
</dbReference>
<gene>
    <name evidence="3" type="ORF">BA724_00465</name>
</gene>
<dbReference type="PANTHER" id="PTHR34473">
    <property type="entry name" value="UPF0699 TRANSMEMBRANE PROTEIN YDBS"/>
    <property type="match status" value="1"/>
</dbReference>
<comment type="caution">
    <text evidence="3">The sequence shown here is derived from an EMBL/GenBank/DDBJ whole genome shotgun (WGS) entry which is preliminary data.</text>
</comment>
<dbReference type="InterPro" id="IPR005182">
    <property type="entry name" value="YdbS-like_PH"/>
</dbReference>
<evidence type="ECO:0000313" key="4">
    <source>
        <dbReference type="Proteomes" id="UP000095658"/>
    </source>
</evidence>
<keyword evidence="1" id="KW-0812">Transmembrane</keyword>
<dbReference type="PANTHER" id="PTHR34473:SF2">
    <property type="entry name" value="UPF0699 TRANSMEMBRANE PROTEIN YDBT"/>
    <property type="match status" value="1"/>
</dbReference>
<feature type="transmembrane region" description="Helical" evidence="1">
    <location>
        <begin position="45"/>
        <end position="65"/>
    </location>
</feature>
<feature type="transmembrane region" description="Helical" evidence="1">
    <location>
        <begin position="160"/>
        <end position="184"/>
    </location>
</feature>
<keyword evidence="1" id="KW-1133">Transmembrane helix</keyword>
<keyword evidence="4" id="KW-1185">Reference proteome</keyword>
<name>A0A1E7DU73_9BACI</name>
<keyword evidence="1" id="KW-0472">Membrane</keyword>
<organism evidence="3 4">
    <name type="scientific">Domibacillus iocasae</name>
    <dbReference type="NCBI Taxonomy" id="1714016"/>
    <lineage>
        <taxon>Bacteria</taxon>
        <taxon>Bacillati</taxon>
        <taxon>Bacillota</taxon>
        <taxon>Bacilli</taxon>
        <taxon>Bacillales</taxon>
        <taxon>Bacillaceae</taxon>
        <taxon>Domibacillus</taxon>
    </lineage>
</organism>
<dbReference type="OrthoDB" id="2317554at2"/>
<dbReference type="AlphaFoldDB" id="A0A1E7DU73"/>
<evidence type="ECO:0000259" key="2">
    <source>
        <dbReference type="Pfam" id="PF03703"/>
    </source>
</evidence>
<dbReference type="InterPro" id="IPR014529">
    <property type="entry name" value="UCP026631"/>
</dbReference>
<protein>
    <recommendedName>
        <fullName evidence="2">YdbS-like PH domain-containing protein</fullName>
    </recommendedName>
</protein>
<reference evidence="3 4" key="1">
    <citation type="submission" date="2016-06" db="EMBL/GenBank/DDBJ databases">
        <title>Domibacillus iocasae genome sequencing.</title>
        <authorList>
            <person name="Verma A."/>
            <person name="Pal Y."/>
            <person name="Ojha A.K."/>
            <person name="Krishnamurthi S."/>
        </authorList>
    </citation>
    <scope>NUCLEOTIDE SEQUENCE [LARGE SCALE GENOMIC DNA]</scope>
    <source>
        <strain evidence="3 4">DSM 29979</strain>
    </source>
</reference>
<evidence type="ECO:0000313" key="3">
    <source>
        <dbReference type="EMBL" id="OES46565.1"/>
    </source>
</evidence>
<sequence>MKKRLHPVRVLFSIIHLLKNLFFPAIFLFVIHSASEAKWVIWGRYGFFAFILISMIGAVLTWWTFRYEFREQTLHVHNGIFVKSERHVPLERIQNAHRHTSFFYKLFRMTSLSLETGGDEASVKLDMILLKEADRIEGMLKGEIEQDIRRIHFKVTNRELFKASFTSLSFFTIIPILASVYFTMDDFFKLGGLTREVADYVMAALWLLIPIIFALFIFGAAAGIITTYLRYGNFGIMSDDERIYLKKGVLNETLFTITKEKVQAVKWKQSLLKQWFGLVEVELISAGNVGEEELGTNSLFPFLPVKEAARIVEELLPEYKIKMEMEQLPRNALWIKLMRPSYLWIITTIILLWWQPVYWYASPILLMLLLFGRWLEFKRARYLINGSFLQIKSGIFSTELLVTNREKIQEIDVKEGLLQQKWNLSTIRIANRAKPVHYAAMMDVPVSVAGAFYDWYAKRE</sequence>
<dbReference type="RefSeq" id="WP_069936730.1">
    <property type="nucleotide sequence ID" value="NZ_MAMP01000001.1"/>
</dbReference>
<feature type="transmembrane region" description="Helical" evidence="1">
    <location>
        <begin position="332"/>
        <end position="351"/>
    </location>
</feature>
<feature type="transmembrane region" description="Helical" evidence="1">
    <location>
        <begin position="204"/>
        <end position="229"/>
    </location>
</feature>
<dbReference type="PIRSF" id="PIRSF026631">
    <property type="entry name" value="UCP026631"/>
    <property type="match status" value="1"/>
</dbReference>
<proteinExistence type="predicted"/>
<feature type="transmembrane region" description="Helical" evidence="1">
    <location>
        <begin position="357"/>
        <end position="375"/>
    </location>
</feature>
<feature type="domain" description="YdbS-like PH" evidence="2">
    <location>
        <begin position="62"/>
        <end position="137"/>
    </location>
</feature>
<feature type="transmembrane region" description="Helical" evidence="1">
    <location>
        <begin position="12"/>
        <end position="33"/>
    </location>
</feature>
<feature type="domain" description="YdbS-like PH" evidence="2">
    <location>
        <begin position="378"/>
        <end position="456"/>
    </location>
</feature>